<dbReference type="InterPro" id="IPR042072">
    <property type="entry name" value="DsrC-like_C"/>
</dbReference>
<evidence type="ECO:0000313" key="7">
    <source>
        <dbReference type="Proteomes" id="UP001217178"/>
    </source>
</evidence>
<evidence type="ECO:0000313" key="6">
    <source>
        <dbReference type="EMBL" id="MDC9588375.1"/>
    </source>
</evidence>
<evidence type="ECO:0000256" key="5">
    <source>
        <dbReference type="PIRNR" id="PIRNR006223"/>
    </source>
</evidence>
<keyword evidence="5 6" id="KW-0808">Transferase</keyword>
<dbReference type="Proteomes" id="UP001217178">
    <property type="component" value="Unassembled WGS sequence"/>
</dbReference>
<name>A0ABT5LEX9_9GAMM</name>
<dbReference type="GO" id="GO:0016740">
    <property type="term" value="F:transferase activity"/>
    <property type="evidence" value="ECO:0007669"/>
    <property type="project" value="UniProtKB-KW"/>
</dbReference>
<evidence type="ECO:0000256" key="2">
    <source>
        <dbReference type="ARBA" id="ARBA00022490"/>
    </source>
</evidence>
<dbReference type="PANTHER" id="PTHR37010:SF1">
    <property type="entry name" value="SULFURTRANSFERASE TUSE"/>
    <property type="match status" value="1"/>
</dbReference>
<dbReference type="InterPro" id="IPR043163">
    <property type="entry name" value="DsrC-like_N"/>
</dbReference>
<comment type="subunit">
    <text evidence="4">Interacts with the TusBCD complex. Interacts with MnmA.</text>
</comment>
<evidence type="ECO:0000256" key="1">
    <source>
        <dbReference type="ARBA" id="ARBA00004496"/>
    </source>
</evidence>
<dbReference type="SUPFAM" id="SSF69721">
    <property type="entry name" value="DsrC, the gamma subunit of dissimilatory sulfite reductase"/>
    <property type="match status" value="1"/>
</dbReference>
<comment type="similarity">
    <text evidence="5">Belongs to the dsrC/tusE family.</text>
</comment>
<dbReference type="InterPro" id="IPR007453">
    <property type="entry name" value="DsrC/TusE"/>
</dbReference>
<accession>A0ABT5LEX9</accession>
<dbReference type="NCBIfam" id="TIGR03342">
    <property type="entry name" value="dsrC_tusE_dsvC"/>
    <property type="match status" value="1"/>
</dbReference>
<keyword evidence="2" id="KW-0963">Cytoplasm</keyword>
<sequence>MLVFEGREIETDAQGYLKNYSDWQEAIVPIIAEQEAITLTEQHWEVIRFVREFYEEFNTSPAIRMLVKAISQKYGEEKGNSRYLYRLFPKGPAKQATKIAGLPKPVKCI</sequence>
<proteinExistence type="inferred from homology"/>
<evidence type="ECO:0000256" key="4">
    <source>
        <dbReference type="ARBA" id="ARBA00025918"/>
    </source>
</evidence>
<keyword evidence="7" id="KW-1185">Reference proteome</keyword>
<protein>
    <recommendedName>
        <fullName evidence="5">Sulfurtransferase</fullName>
        <ecNumber evidence="5">2.8.1.-</ecNumber>
    </recommendedName>
</protein>
<dbReference type="EMBL" id="JAQRFI010000005">
    <property type="protein sequence ID" value="MDC9588375.1"/>
    <property type="molecule type" value="Genomic_DNA"/>
</dbReference>
<dbReference type="PANTHER" id="PTHR37010">
    <property type="entry name" value="SULFURTRANSFERASE TUSE"/>
    <property type="match status" value="1"/>
</dbReference>
<organism evidence="6 7">
    <name type="scientific">Xenorhabdus yunnanensis</name>
    <dbReference type="NCBI Taxonomy" id="3025878"/>
    <lineage>
        <taxon>Bacteria</taxon>
        <taxon>Pseudomonadati</taxon>
        <taxon>Pseudomonadota</taxon>
        <taxon>Gammaproteobacteria</taxon>
        <taxon>Enterobacterales</taxon>
        <taxon>Morganellaceae</taxon>
        <taxon>Xenorhabdus</taxon>
    </lineage>
</organism>
<dbReference type="RefSeq" id="WP_273553829.1">
    <property type="nucleotide sequence ID" value="NZ_JAQRFI010000005.1"/>
</dbReference>
<gene>
    <name evidence="6" type="primary">tusE</name>
    <name evidence="6" type="ORF">PSI23_03355</name>
</gene>
<evidence type="ECO:0000256" key="3">
    <source>
        <dbReference type="ARBA" id="ARBA00025277"/>
    </source>
</evidence>
<dbReference type="PIRSF" id="PIRSF006223">
    <property type="entry name" value="DsrC_TusE"/>
    <property type="match status" value="1"/>
</dbReference>
<dbReference type="Pfam" id="PF04358">
    <property type="entry name" value="DsrC"/>
    <property type="match status" value="1"/>
</dbReference>
<dbReference type="InterPro" id="IPR025526">
    <property type="entry name" value="DsrC-like_dom_sf"/>
</dbReference>
<comment type="subcellular location">
    <subcellularLocation>
        <location evidence="1">Cytoplasm</location>
    </subcellularLocation>
</comment>
<dbReference type="Gene3D" id="1.10.10.370">
    <property type="entry name" value="DsrC-like protein, C-terminal domain"/>
    <property type="match status" value="1"/>
</dbReference>
<reference evidence="6 7" key="1">
    <citation type="submission" date="2023-02" db="EMBL/GenBank/DDBJ databases">
        <title>Entomopathogenic bacteria.</title>
        <authorList>
            <person name="Machado R.A."/>
        </authorList>
    </citation>
    <scope>NUCLEOTIDE SEQUENCE [LARGE SCALE GENOMIC DNA]</scope>
    <source>
        <strain evidence="6 7">XENO-10</strain>
    </source>
</reference>
<dbReference type="EC" id="2.8.1.-" evidence="5"/>
<comment type="caution">
    <text evidence="6">The sequence shown here is derived from an EMBL/GenBank/DDBJ whole genome shotgun (WGS) entry which is preliminary data.</text>
</comment>
<dbReference type="Gene3D" id="3.30.1420.10">
    <property type="match status" value="1"/>
</dbReference>
<dbReference type="NCBIfam" id="NF008562">
    <property type="entry name" value="PRK11508.1"/>
    <property type="match status" value="1"/>
</dbReference>
<comment type="function">
    <text evidence="3">Part of a sulfur-relay system required for 2-thiolation of 5-methylaminomethyl-2-thiouridine (mnm(5)s(2)U) at tRNA wobble positions. Could accept sulfur from TusD.</text>
</comment>